<feature type="region of interest" description="Disordered" evidence="3">
    <location>
        <begin position="68"/>
        <end position="119"/>
    </location>
</feature>
<evidence type="ECO:0000256" key="3">
    <source>
        <dbReference type="SAM" id="MobiDB-lite"/>
    </source>
</evidence>
<evidence type="ECO:0000256" key="2">
    <source>
        <dbReference type="ARBA" id="ARBA00022801"/>
    </source>
</evidence>
<dbReference type="RefSeq" id="WP_185991030.1">
    <property type="nucleotide sequence ID" value="NZ_JACCAE010000001.1"/>
</dbReference>
<dbReference type="InterPro" id="IPR050300">
    <property type="entry name" value="GDXG_lipolytic_enzyme"/>
</dbReference>
<keyword evidence="6" id="KW-1185">Reference proteome</keyword>
<dbReference type="Pfam" id="PF07859">
    <property type="entry name" value="Abhydrolase_3"/>
    <property type="match status" value="1"/>
</dbReference>
<dbReference type="InterPro" id="IPR013094">
    <property type="entry name" value="AB_hydrolase_3"/>
</dbReference>
<dbReference type="PANTHER" id="PTHR48081">
    <property type="entry name" value="AB HYDROLASE SUPERFAMILY PROTEIN C4A8.06C"/>
    <property type="match status" value="1"/>
</dbReference>
<accession>A0A852VQW1</accession>
<feature type="compositionally biased region" description="Basic and acidic residues" evidence="3">
    <location>
        <begin position="104"/>
        <end position="114"/>
    </location>
</feature>
<dbReference type="GO" id="GO:0004806">
    <property type="term" value="F:triacylglycerol lipase activity"/>
    <property type="evidence" value="ECO:0007669"/>
    <property type="project" value="TreeGrafter"/>
</dbReference>
<protein>
    <submittedName>
        <fullName evidence="5">Acetyl esterase/lipase</fullName>
    </submittedName>
</protein>
<organism evidence="5 6">
    <name type="scientific">Janibacter cremeus</name>
    <dbReference type="NCBI Taxonomy" id="1285192"/>
    <lineage>
        <taxon>Bacteria</taxon>
        <taxon>Bacillati</taxon>
        <taxon>Actinomycetota</taxon>
        <taxon>Actinomycetes</taxon>
        <taxon>Micrococcales</taxon>
        <taxon>Intrasporangiaceae</taxon>
        <taxon>Janibacter</taxon>
    </lineage>
</organism>
<name>A0A852VQW1_9MICO</name>
<reference evidence="5 6" key="1">
    <citation type="submission" date="2020-07" db="EMBL/GenBank/DDBJ databases">
        <title>Sequencing the genomes of 1000 actinobacteria strains.</title>
        <authorList>
            <person name="Klenk H.-P."/>
        </authorList>
    </citation>
    <scope>NUCLEOTIDE SEQUENCE [LARGE SCALE GENOMIC DNA]</scope>
    <source>
        <strain evidence="5 6">DSM 26154</strain>
    </source>
</reference>
<dbReference type="Proteomes" id="UP000554054">
    <property type="component" value="Unassembled WGS sequence"/>
</dbReference>
<dbReference type="PANTHER" id="PTHR48081:SF30">
    <property type="entry name" value="ACETYL-HYDROLASE LIPR-RELATED"/>
    <property type="match status" value="1"/>
</dbReference>
<dbReference type="InterPro" id="IPR029058">
    <property type="entry name" value="AB_hydrolase_fold"/>
</dbReference>
<keyword evidence="2" id="KW-0378">Hydrolase</keyword>
<sequence length="355" mass="38085">MRRRAATFSPEAVVAAAEADNKVHRWPLTPRITRWLRTKGASARRAGFETDRAARGVQVTERPDGHLLMTVAAPPSPGGPGRTGMAGKPDTGRAVSRSSADDPADPRDPGHSEGGDPAPEADGVWVLWIHGGGFCWGSARDGTGLRLAEGLARPVVSVEYPLAPRARFPVAIDVCVDAYLAGVAERGPRVLLGGVSAGANLALGLLQRIRARRASGEDIPLPLGLVALTPFGDLAGEGDSYRVNEGRDAYIRWRGQQQKFARAYAGAADLRDPLVSPVHADWSGEALPPAFFSSGTRDLFLSDAARIHTAWREAGGEADLDLTEGMWHSYLSDPRLPESRALMARLLRWCEERLA</sequence>
<evidence type="ECO:0000313" key="5">
    <source>
        <dbReference type="EMBL" id="NYF98188.1"/>
    </source>
</evidence>
<comment type="caution">
    <text evidence="5">The sequence shown here is derived from an EMBL/GenBank/DDBJ whole genome shotgun (WGS) entry which is preliminary data.</text>
</comment>
<dbReference type="AlphaFoldDB" id="A0A852VQW1"/>
<dbReference type="Gene3D" id="3.40.50.1820">
    <property type="entry name" value="alpha/beta hydrolase"/>
    <property type="match status" value="1"/>
</dbReference>
<feature type="domain" description="Alpha/beta hydrolase fold-3" evidence="4">
    <location>
        <begin position="126"/>
        <end position="331"/>
    </location>
</feature>
<evidence type="ECO:0000313" key="6">
    <source>
        <dbReference type="Proteomes" id="UP000554054"/>
    </source>
</evidence>
<dbReference type="SUPFAM" id="SSF53474">
    <property type="entry name" value="alpha/beta-Hydrolases"/>
    <property type="match status" value="1"/>
</dbReference>
<evidence type="ECO:0000256" key="1">
    <source>
        <dbReference type="ARBA" id="ARBA00010515"/>
    </source>
</evidence>
<proteinExistence type="inferred from homology"/>
<dbReference type="EMBL" id="JACCAE010000001">
    <property type="protein sequence ID" value="NYF98188.1"/>
    <property type="molecule type" value="Genomic_DNA"/>
</dbReference>
<evidence type="ECO:0000259" key="4">
    <source>
        <dbReference type="Pfam" id="PF07859"/>
    </source>
</evidence>
<comment type="similarity">
    <text evidence="1">Belongs to the 'GDXG' lipolytic enzyme family.</text>
</comment>
<gene>
    <name evidence="5" type="ORF">BJY20_001580</name>
</gene>